<dbReference type="RefSeq" id="XP_008857321.1">
    <property type="nucleotide sequence ID" value="XM_008859099.1"/>
</dbReference>
<dbReference type="VEuPathDB" id="AmoebaDB:ENU1_093470"/>
<dbReference type="Proteomes" id="UP000006769">
    <property type="component" value="Unassembled WGS sequence"/>
</dbReference>
<evidence type="ECO:0000313" key="2">
    <source>
        <dbReference type="EMBL" id="EKE40345.1"/>
    </source>
</evidence>
<dbReference type="Pfam" id="PF07534">
    <property type="entry name" value="TLD"/>
    <property type="match status" value="1"/>
</dbReference>
<dbReference type="OMA" id="MTSAYEI"/>
<gene>
    <name evidence="2" type="ORF">ENU1_093470</name>
</gene>
<dbReference type="EMBL" id="JH926744">
    <property type="protein sequence ID" value="EKE40345.1"/>
    <property type="molecule type" value="Genomic_DNA"/>
</dbReference>
<reference evidence="2 3" key="1">
    <citation type="submission" date="2011-11" db="EMBL/GenBank/DDBJ databases">
        <authorList>
            <person name="Hannick L."/>
            <person name="Karamycheva S."/>
            <person name="Lorenzi H."/>
            <person name="Caler E."/>
        </authorList>
    </citation>
    <scope>NUCLEOTIDE SEQUENCE [LARGE SCALE GENOMIC DNA]</scope>
    <source>
        <strain evidence="2 3">P19</strain>
    </source>
</reference>
<organism evidence="2 3">
    <name type="scientific">Entamoeba nuttalli (strain P19)</name>
    <name type="common">Amoeba</name>
    <dbReference type="NCBI Taxonomy" id="1076696"/>
    <lineage>
        <taxon>Eukaryota</taxon>
        <taxon>Amoebozoa</taxon>
        <taxon>Evosea</taxon>
        <taxon>Archamoebae</taxon>
        <taxon>Mastigamoebida</taxon>
        <taxon>Entamoebidae</taxon>
        <taxon>Entamoeba</taxon>
    </lineage>
</organism>
<name>K2HVP3_ENTNP</name>
<protein>
    <recommendedName>
        <fullName evidence="1">TLDc domain-containing protein</fullName>
    </recommendedName>
</protein>
<feature type="domain" description="TLDc" evidence="1">
    <location>
        <begin position="125"/>
        <end position="253"/>
    </location>
</feature>
<evidence type="ECO:0000313" key="3">
    <source>
        <dbReference type="Proteomes" id="UP000006769"/>
    </source>
</evidence>
<dbReference type="InterPro" id="IPR006571">
    <property type="entry name" value="TLDc_dom"/>
</dbReference>
<accession>K2HVP3</accession>
<dbReference type="AlphaFoldDB" id="K2HVP3"/>
<evidence type="ECO:0000259" key="1">
    <source>
        <dbReference type="Pfam" id="PF07534"/>
    </source>
</evidence>
<dbReference type="GeneID" id="20073497"/>
<proteinExistence type="predicted"/>
<dbReference type="OrthoDB" id="28411at2759"/>
<sequence length="292" mass="33401">MTTIKEMLEIVEKDIEKGSSTIDLMKGIIGILKKLYKKIEQTDEEIKTVQLKKITKNTPDISEDETTKINDNITPMIACATIIPPCHSESEPSLNPVNIQLTSINSSIQLSKYISSSKELNSIEKYKKVLKSWTNQRAFKVLYNSNFEGLSCEDLNKKIVGKKDVMVFVFDNEKNIFGGFTRSYIPICKRNDFEYTQGTEEFFVFSLYNNKGFNPIKIERKLGDLGFRISNDNDNVFGIANCFSIITNDRSYIIPSFNKYYNDTTQIGAELLTGNCYPKRFKVKCLIAVQWS</sequence>